<dbReference type="OrthoDB" id="3937708at2759"/>
<proteinExistence type="predicted"/>
<dbReference type="Proteomes" id="UP000309340">
    <property type="component" value="Unassembled WGS sequence"/>
</dbReference>
<dbReference type="STRING" id="329884.A0A4U0XIC9"/>
<reference evidence="1 2" key="1">
    <citation type="submission" date="2017-03" db="EMBL/GenBank/DDBJ databases">
        <title>Genomes of endolithic fungi from Antarctica.</title>
        <authorList>
            <person name="Coleine C."/>
            <person name="Masonjones S."/>
            <person name="Stajich J.E."/>
        </authorList>
    </citation>
    <scope>NUCLEOTIDE SEQUENCE [LARGE SCALE GENOMIC DNA]</scope>
    <source>
        <strain evidence="1 2">CCFEE 5184</strain>
    </source>
</reference>
<evidence type="ECO:0000313" key="2">
    <source>
        <dbReference type="Proteomes" id="UP000309340"/>
    </source>
</evidence>
<dbReference type="AlphaFoldDB" id="A0A4U0XIC9"/>
<sequence length="468" mass="49127">MMDPESRSTKPRLAQLVTTVLLSLSKLLTFAASFVSAIVAPALAIPSVSTIASQPFAMPSINLVSSAFALSLASGVLAQQCGNCQSYGIDFYSGGSFFQNSLSTDPFTAVQEFEGCANDTSHNVLVDPNGDQYECSMTPMTPDDTPETITCPLDKDQLYSGDWSLLIISNNGNCDPIDFERDFSLSVGPQQTTTVAPTLTISTVFTPVESDTVTSTQTITSTGKASTTTVPKLNFEPTLTIQPLPAITVVTKAILTLTSTSKIPNVVATATAQATASCALPQRRQRPDPVASVVATVLADLGLDIGIKGRDALPAPTARPRSAMTEFKRAIIEGRAVEPKVKARWIEERHEALALQKRAPDQPTITVTDANSAAVTVTQTSTVPTSTVIGTSTLVQTTVTTPTVTVSKGIAFGIATVTASQKTLTNTFFIPATTIMRTTTVDVTLTVTSTTTPAAMAASCSRQGGTLS</sequence>
<dbReference type="EMBL" id="NAJQ01000199">
    <property type="protein sequence ID" value="TKA75248.1"/>
    <property type="molecule type" value="Genomic_DNA"/>
</dbReference>
<evidence type="ECO:0000313" key="1">
    <source>
        <dbReference type="EMBL" id="TKA75248.1"/>
    </source>
</evidence>
<name>A0A4U0XIC9_9PEZI</name>
<keyword evidence="2" id="KW-1185">Reference proteome</keyword>
<protein>
    <submittedName>
        <fullName evidence="1">Uncharacterized protein</fullName>
    </submittedName>
</protein>
<accession>A0A4U0XIC9</accession>
<gene>
    <name evidence="1" type="ORF">B0A55_05761</name>
</gene>
<comment type="caution">
    <text evidence="1">The sequence shown here is derived from an EMBL/GenBank/DDBJ whole genome shotgun (WGS) entry which is preliminary data.</text>
</comment>
<organism evidence="1 2">
    <name type="scientific">Friedmanniomyces simplex</name>
    <dbReference type="NCBI Taxonomy" id="329884"/>
    <lineage>
        <taxon>Eukaryota</taxon>
        <taxon>Fungi</taxon>
        <taxon>Dikarya</taxon>
        <taxon>Ascomycota</taxon>
        <taxon>Pezizomycotina</taxon>
        <taxon>Dothideomycetes</taxon>
        <taxon>Dothideomycetidae</taxon>
        <taxon>Mycosphaerellales</taxon>
        <taxon>Teratosphaeriaceae</taxon>
        <taxon>Friedmanniomyces</taxon>
    </lineage>
</organism>